<reference evidence="3 4" key="1">
    <citation type="submission" date="2020-08" db="EMBL/GenBank/DDBJ databases">
        <authorList>
            <person name="Criscuolo A."/>
        </authorList>
    </citation>
    <scope>NUCLEOTIDE SEQUENCE [LARGE SCALE GENOMIC DNA]</scope>
    <source>
        <strain evidence="3">CIP111764</strain>
    </source>
</reference>
<dbReference type="RefSeq" id="WP_187669384.1">
    <property type="nucleotide sequence ID" value="NZ_CAJFCI010000014.1"/>
</dbReference>
<accession>A0A7U7I795</accession>
<protein>
    <recommendedName>
        <fullName evidence="2">DUF4124 domain-containing protein</fullName>
    </recommendedName>
</protein>
<dbReference type="Proteomes" id="UP000583387">
    <property type="component" value="Unassembled WGS sequence"/>
</dbReference>
<evidence type="ECO:0000259" key="2">
    <source>
        <dbReference type="Pfam" id="PF13511"/>
    </source>
</evidence>
<feature type="signal peptide" evidence="1">
    <location>
        <begin position="1"/>
        <end position="19"/>
    </location>
</feature>
<evidence type="ECO:0000256" key="1">
    <source>
        <dbReference type="SAM" id="SignalP"/>
    </source>
</evidence>
<dbReference type="Pfam" id="PF13511">
    <property type="entry name" value="DUF4124"/>
    <property type="match status" value="1"/>
</dbReference>
<keyword evidence="4" id="KW-1185">Reference proteome</keyword>
<evidence type="ECO:0000313" key="3">
    <source>
        <dbReference type="EMBL" id="CAD5105985.1"/>
    </source>
</evidence>
<gene>
    <name evidence="3" type="ORF">PSEWESI4_00244</name>
</gene>
<dbReference type="EMBL" id="CAJFCI010000014">
    <property type="protein sequence ID" value="CAD5105985.1"/>
    <property type="molecule type" value="Genomic_DNA"/>
</dbReference>
<dbReference type="AlphaFoldDB" id="A0A7U7I795"/>
<organism evidence="3 4">
    <name type="scientific">Zestomonas carbonaria</name>
    <dbReference type="NCBI Taxonomy" id="2762745"/>
    <lineage>
        <taxon>Bacteria</taxon>
        <taxon>Pseudomonadati</taxon>
        <taxon>Pseudomonadota</taxon>
        <taxon>Gammaproteobacteria</taxon>
        <taxon>Pseudomonadales</taxon>
        <taxon>Pseudomonadaceae</taxon>
        <taxon>Zestomonas</taxon>
    </lineage>
</organism>
<proteinExistence type="predicted"/>
<feature type="domain" description="DUF4124" evidence="2">
    <location>
        <begin position="10"/>
        <end position="54"/>
    </location>
</feature>
<dbReference type="InterPro" id="IPR025392">
    <property type="entry name" value="DUF4124"/>
</dbReference>
<keyword evidence="1" id="KW-0732">Signal</keyword>
<evidence type="ECO:0000313" key="4">
    <source>
        <dbReference type="Proteomes" id="UP000583387"/>
    </source>
</evidence>
<name>A0A7U7I795_9GAMM</name>
<sequence length="143" mass="16471">MRGMCCVVLLAGGMAVAQAAEIYRWTDEHGRVHFGQRPQAGAEQVEVKPQVVERDDATREREANVERFYEARRQEQRESARQQAERQAQRAEECGALRERLAEVSKDGRYYRVDDAGRHIYYSDAEITAARRQLTERIGQRCG</sequence>
<comment type="caution">
    <text evidence="3">The sequence shown here is derived from an EMBL/GenBank/DDBJ whole genome shotgun (WGS) entry which is preliminary data.</text>
</comment>
<feature type="chain" id="PRO_5030639444" description="DUF4124 domain-containing protein" evidence="1">
    <location>
        <begin position="20"/>
        <end position="143"/>
    </location>
</feature>